<dbReference type="OrthoDB" id="9762169at2"/>
<keyword evidence="8" id="KW-1133">Transmembrane helix</keyword>
<evidence type="ECO:0000256" key="5">
    <source>
        <dbReference type="ARBA" id="ARBA00022777"/>
    </source>
</evidence>
<evidence type="ECO:0000256" key="8">
    <source>
        <dbReference type="SAM" id="Phobius"/>
    </source>
</evidence>
<dbReference type="AlphaFoldDB" id="A0A4P7IH10"/>
<evidence type="ECO:0000256" key="1">
    <source>
        <dbReference type="ARBA" id="ARBA00012513"/>
    </source>
</evidence>
<evidence type="ECO:0000313" key="10">
    <source>
        <dbReference type="EMBL" id="QBX56644.1"/>
    </source>
</evidence>
<dbReference type="PROSITE" id="PS00108">
    <property type="entry name" value="PROTEIN_KINASE_ST"/>
    <property type="match status" value="1"/>
</dbReference>
<dbReference type="CDD" id="cd14014">
    <property type="entry name" value="STKc_PknB_like"/>
    <property type="match status" value="1"/>
</dbReference>
<dbReference type="Gene3D" id="3.30.200.20">
    <property type="entry name" value="Phosphorylase Kinase, domain 1"/>
    <property type="match status" value="1"/>
</dbReference>
<dbReference type="EC" id="2.7.11.1" evidence="1"/>
<evidence type="ECO:0000256" key="2">
    <source>
        <dbReference type="ARBA" id="ARBA00022527"/>
    </source>
</evidence>
<feature type="transmembrane region" description="Helical" evidence="8">
    <location>
        <begin position="362"/>
        <end position="381"/>
    </location>
</feature>
<dbReference type="SMART" id="SM00220">
    <property type="entry name" value="S_TKc"/>
    <property type="match status" value="1"/>
</dbReference>
<keyword evidence="8" id="KW-0812">Transmembrane</keyword>
<keyword evidence="6" id="KW-0067">ATP-binding</keyword>
<dbReference type="Pfam" id="PF00069">
    <property type="entry name" value="Pkinase"/>
    <property type="match status" value="1"/>
</dbReference>
<feature type="region of interest" description="Disordered" evidence="7">
    <location>
        <begin position="258"/>
        <end position="282"/>
    </location>
</feature>
<dbReference type="EMBL" id="CP038436">
    <property type="protein sequence ID" value="QBX56644.1"/>
    <property type="molecule type" value="Genomic_DNA"/>
</dbReference>
<keyword evidence="4" id="KW-0547">Nucleotide-binding</keyword>
<keyword evidence="11" id="KW-1185">Reference proteome</keyword>
<feature type="domain" description="Protein kinase" evidence="9">
    <location>
        <begin position="39"/>
        <end position="293"/>
    </location>
</feature>
<dbReference type="GO" id="GO:0004674">
    <property type="term" value="F:protein serine/threonine kinase activity"/>
    <property type="evidence" value="ECO:0007669"/>
    <property type="project" value="UniProtKB-KW"/>
</dbReference>
<keyword evidence="8" id="KW-0472">Membrane</keyword>
<dbReference type="InterPro" id="IPR008271">
    <property type="entry name" value="Ser/Thr_kinase_AS"/>
</dbReference>
<dbReference type="Proteomes" id="UP000294853">
    <property type="component" value="Chromosome"/>
</dbReference>
<feature type="compositionally biased region" description="Acidic residues" evidence="7">
    <location>
        <begin position="409"/>
        <end position="424"/>
    </location>
</feature>
<keyword evidence="5 10" id="KW-0418">Kinase</keyword>
<feature type="region of interest" description="Disordered" evidence="7">
    <location>
        <begin position="383"/>
        <end position="437"/>
    </location>
</feature>
<dbReference type="PANTHER" id="PTHR43289:SF6">
    <property type="entry name" value="SERINE_THREONINE-PROTEIN KINASE NEKL-3"/>
    <property type="match status" value="1"/>
</dbReference>
<dbReference type="PANTHER" id="PTHR43289">
    <property type="entry name" value="MITOGEN-ACTIVATED PROTEIN KINASE KINASE KINASE 20-RELATED"/>
    <property type="match status" value="1"/>
</dbReference>
<evidence type="ECO:0000256" key="3">
    <source>
        <dbReference type="ARBA" id="ARBA00022679"/>
    </source>
</evidence>
<feature type="region of interest" description="Disordered" evidence="7">
    <location>
        <begin position="314"/>
        <end position="357"/>
    </location>
</feature>
<evidence type="ECO:0000256" key="6">
    <source>
        <dbReference type="ARBA" id="ARBA00022840"/>
    </source>
</evidence>
<evidence type="ECO:0000256" key="4">
    <source>
        <dbReference type="ARBA" id="ARBA00022741"/>
    </source>
</evidence>
<dbReference type="KEGG" id="nsn:EXE58_15020"/>
<feature type="compositionally biased region" description="Low complexity" evidence="7">
    <location>
        <begin position="390"/>
        <end position="408"/>
    </location>
</feature>
<evidence type="ECO:0000256" key="7">
    <source>
        <dbReference type="SAM" id="MobiDB-lite"/>
    </source>
</evidence>
<accession>A0A4P7IH10</accession>
<proteinExistence type="predicted"/>
<keyword evidence="3" id="KW-0808">Transferase</keyword>
<feature type="compositionally biased region" description="Pro residues" evidence="7">
    <location>
        <begin position="317"/>
        <end position="337"/>
    </location>
</feature>
<dbReference type="Gene3D" id="1.10.510.10">
    <property type="entry name" value="Transferase(Phosphotransferase) domain 1"/>
    <property type="match status" value="1"/>
</dbReference>
<organism evidence="10 11">
    <name type="scientific">Nocardioides seonyuensis</name>
    <dbReference type="NCBI Taxonomy" id="2518371"/>
    <lineage>
        <taxon>Bacteria</taxon>
        <taxon>Bacillati</taxon>
        <taxon>Actinomycetota</taxon>
        <taxon>Actinomycetes</taxon>
        <taxon>Propionibacteriales</taxon>
        <taxon>Nocardioidaceae</taxon>
        <taxon>Nocardioides</taxon>
    </lineage>
</organism>
<reference evidence="10 11" key="1">
    <citation type="submission" date="2019-03" db="EMBL/GenBank/DDBJ databases">
        <title>Three New Species of Nocardioides, Nocardioides euryhalodurans sp. nov., Nocardioides seonyuensis sp. nov. and Nocardioides eburneoflavus sp. nov. Iolated from Soil.</title>
        <authorList>
            <person name="Roh S.G."/>
            <person name="Lee C."/>
            <person name="Kim M.-K."/>
            <person name="Kim S.B."/>
        </authorList>
    </citation>
    <scope>NUCLEOTIDE SEQUENCE [LARGE SCALE GENOMIC DNA]</scope>
    <source>
        <strain evidence="10 11">MMS17-SY207-3</strain>
    </source>
</reference>
<dbReference type="PROSITE" id="PS50011">
    <property type="entry name" value="PROTEIN_KINASE_DOM"/>
    <property type="match status" value="1"/>
</dbReference>
<gene>
    <name evidence="10" type="ORF">EXE58_15020</name>
</gene>
<keyword evidence="2 10" id="KW-0723">Serine/threonine-protein kinase</keyword>
<name>A0A4P7IH10_9ACTN</name>
<sequence>MTRGGVLHASVPGRWALLGQVSSLGRHPRKVFYVIAGRYRLEREIGRGGAGVVHLAHDELLDRRVAIKRIGLLPGTTTDDVARAQREARLAAGINHPHVVSIFDLVKEQDCYWLVMEHVDGRTLSELVAAEGPLPERRAAAILAQAADALVQAEKAGIVHRDVKPSNIFITGDDHAKLGDFGIARSSSDTALTHTGMITGSPAYIAPEVASGHPATAASDVWSLGATLFHAVEGTPPYDVGDNVLGGLYRIVNDDPPRLSDGHATSPLLTTMMVKDPEQRWPAERVRDELRRIASGEAPEQTAPAGRPAEATIAMTPVPPAPAPAPAPVPTPTPPPTQGLAQDPAQDQTPEPRSSRRLPMGWLAAALALVLLAGLGAWLLWPDDPERPDTSGSGTEPSTSTEPSPSEEPTSEPTEEPSETEEPTTEPSPANGVAGTRSAMRTFVTDYFSLVTSDPETTFAMLTPEFQAESGGFGAYSGFWSTIESATPRDVRADPRSLTTTYTIDFVTTSGRTTTEQGRLQLVEQGDGFLIAGEG</sequence>
<dbReference type="GO" id="GO:0005524">
    <property type="term" value="F:ATP binding"/>
    <property type="evidence" value="ECO:0007669"/>
    <property type="project" value="UniProtKB-KW"/>
</dbReference>
<dbReference type="SUPFAM" id="SSF56112">
    <property type="entry name" value="Protein kinase-like (PK-like)"/>
    <property type="match status" value="1"/>
</dbReference>
<dbReference type="InterPro" id="IPR000719">
    <property type="entry name" value="Prot_kinase_dom"/>
</dbReference>
<protein>
    <recommendedName>
        <fullName evidence="1">non-specific serine/threonine protein kinase</fullName>
        <ecNumber evidence="1">2.7.11.1</ecNumber>
    </recommendedName>
</protein>
<evidence type="ECO:0000313" key="11">
    <source>
        <dbReference type="Proteomes" id="UP000294853"/>
    </source>
</evidence>
<dbReference type="InterPro" id="IPR011009">
    <property type="entry name" value="Kinase-like_dom_sf"/>
</dbReference>
<evidence type="ECO:0000259" key="9">
    <source>
        <dbReference type="PROSITE" id="PS50011"/>
    </source>
</evidence>